<dbReference type="PANTHER" id="PTHR43265">
    <property type="entry name" value="ESTERASE ESTD"/>
    <property type="match status" value="1"/>
</dbReference>
<dbReference type="RefSeq" id="WP_002687472.1">
    <property type="nucleotide sequence ID" value="NZ_UFTJ01000001.1"/>
</dbReference>
<feature type="domain" description="Peptidase S9 prolyl oligopeptidase catalytic" evidence="1">
    <location>
        <begin position="259"/>
        <end position="315"/>
    </location>
</feature>
<dbReference type="GO" id="GO:0006508">
    <property type="term" value="P:proteolysis"/>
    <property type="evidence" value="ECO:0007669"/>
    <property type="project" value="InterPro"/>
</dbReference>
<keyword evidence="2" id="KW-0378">Hydrolase</keyword>
<gene>
    <name evidence="2" type="ORF">NCTC11661_00112</name>
    <name evidence="3" type="ORF">NCTC12929_01621</name>
</gene>
<evidence type="ECO:0000313" key="4">
    <source>
        <dbReference type="Proteomes" id="UP000255515"/>
    </source>
</evidence>
<proteinExistence type="predicted"/>
<sequence>MNKFLILIIFLLSINSYSQKKGFYERFEHYKIFKNNDTINFHIFTKNKDNTKVLLFLQGSGPQSIYHIVEKNDTIKKEGSEKPEIIKSKYIYSSNPFDLKKFPSDYNLVLISKKGFKFETKNNDTLVQKSYYQNENLDYRVWQANEVLKYLKRKIIKKSHKVVILGHSEGTDVVAKLATINKSITHLGYWSGGSNTQLYDFALLNRRKVYEGEMTDSEYKAKYDSLTMEMKSIFQNPNNIDRRWYGCTYKRWYGFSEPAINNLLKIKIPIFVVHGAKDENVPVESSLLIPLEFIRHGKKNLTYKFYPDLDHSLMTVPRSDKEEPIEKWDDVFEEFIKWCEK</sequence>
<evidence type="ECO:0000259" key="1">
    <source>
        <dbReference type="Pfam" id="PF00326"/>
    </source>
</evidence>
<dbReference type="GO" id="GO:0008236">
    <property type="term" value="F:serine-type peptidase activity"/>
    <property type="evidence" value="ECO:0007669"/>
    <property type="project" value="InterPro"/>
</dbReference>
<organism evidence="2 4">
    <name type="scientific">Bergeyella zoohelcum</name>
    <dbReference type="NCBI Taxonomy" id="1015"/>
    <lineage>
        <taxon>Bacteria</taxon>
        <taxon>Pseudomonadati</taxon>
        <taxon>Bacteroidota</taxon>
        <taxon>Flavobacteriia</taxon>
        <taxon>Flavobacteriales</taxon>
        <taxon>Weeksellaceae</taxon>
        <taxon>Bergeyella</taxon>
    </lineage>
</organism>
<dbReference type="InterPro" id="IPR053145">
    <property type="entry name" value="AB_hydrolase_Est10"/>
</dbReference>
<accession>A0A376BY96</accession>
<dbReference type="Pfam" id="PF00326">
    <property type="entry name" value="Peptidase_S9"/>
    <property type="match status" value="1"/>
</dbReference>
<evidence type="ECO:0000313" key="5">
    <source>
        <dbReference type="Proteomes" id="UP000270205"/>
    </source>
</evidence>
<dbReference type="InterPro" id="IPR001375">
    <property type="entry name" value="Peptidase_S9_cat"/>
</dbReference>
<name>A0A376BY96_9FLAO</name>
<dbReference type="Proteomes" id="UP000255515">
    <property type="component" value="Unassembled WGS sequence"/>
</dbReference>
<protein>
    <submittedName>
        <fullName evidence="2">Alpha/beta hydrolase family</fullName>
    </submittedName>
</protein>
<reference evidence="3 5" key="2">
    <citation type="submission" date="2018-11" db="EMBL/GenBank/DDBJ databases">
        <authorList>
            <consortium name="Pathogen Informatics"/>
        </authorList>
    </citation>
    <scope>NUCLEOTIDE SEQUENCE [LARGE SCALE GENOMIC DNA]</scope>
    <source>
        <strain evidence="3 5">NCTC12929</strain>
    </source>
</reference>
<evidence type="ECO:0000313" key="3">
    <source>
        <dbReference type="EMBL" id="VDH04807.1"/>
    </source>
</evidence>
<reference evidence="2 4" key="1">
    <citation type="submission" date="2018-06" db="EMBL/GenBank/DDBJ databases">
        <authorList>
            <consortium name="Pathogen Informatics"/>
            <person name="Doyle S."/>
        </authorList>
    </citation>
    <scope>NUCLEOTIDE SEQUENCE [LARGE SCALE GENOMIC DNA]</scope>
    <source>
        <strain evidence="2 4">NCTC11661</strain>
    </source>
</reference>
<dbReference type="Gene3D" id="3.40.50.1820">
    <property type="entry name" value="alpha/beta hydrolase"/>
    <property type="match status" value="1"/>
</dbReference>
<dbReference type="SUPFAM" id="SSF53474">
    <property type="entry name" value="alpha/beta-Hydrolases"/>
    <property type="match status" value="1"/>
</dbReference>
<dbReference type="EMBL" id="UFTJ01000001">
    <property type="protein sequence ID" value="SSZ46469.1"/>
    <property type="molecule type" value="Genomic_DNA"/>
</dbReference>
<dbReference type="GO" id="GO:0052689">
    <property type="term" value="F:carboxylic ester hydrolase activity"/>
    <property type="evidence" value="ECO:0007669"/>
    <property type="project" value="TreeGrafter"/>
</dbReference>
<dbReference type="InterPro" id="IPR029058">
    <property type="entry name" value="AB_hydrolase_fold"/>
</dbReference>
<dbReference type="EMBL" id="UYIV01000001">
    <property type="protein sequence ID" value="VDH04807.1"/>
    <property type="molecule type" value="Genomic_DNA"/>
</dbReference>
<dbReference type="AlphaFoldDB" id="A0A376BY96"/>
<dbReference type="PANTHER" id="PTHR43265:SF1">
    <property type="entry name" value="ESTERASE ESTD"/>
    <property type="match status" value="1"/>
</dbReference>
<evidence type="ECO:0000313" key="2">
    <source>
        <dbReference type="EMBL" id="SSZ46469.1"/>
    </source>
</evidence>
<dbReference type="Proteomes" id="UP000270205">
    <property type="component" value="Unassembled WGS sequence"/>
</dbReference>